<name>A0A125Q0L8_9ACTN</name>
<dbReference type="EMBL" id="LT607752">
    <property type="protein sequence ID" value="SCG46179.1"/>
    <property type="molecule type" value="Genomic_DNA"/>
</dbReference>
<keyword evidence="2" id="KW-1185">Reference proteome</keyword>
<evidence type="ECO:0000313" key="2">
    <source>
        <dbReference type="Proteomes" id="UP000198226"/>
    </source>
</evidence>
<dbReference type="AlphaFoldDB" id="A0A125Q0L8"/>
<proteinExistence type="predicted"/>
<dbReference type="PANTHER" id="PTHR38436">
    <property type="entry name" value="POLYKETIDE CYCLASE SNOAL-LIKE DOMAIN"/>
    <property type="match status" value="1"/>
</dbReference>
<evidence type="ECO:0000313" key="1">
    <source>
        <dbReference type="EMBL" id="SCG46179.1"/>
    </source>
</evidence>
<dbReference type="GO" id="GO:0016853">
    <property type="term" value="F:isomerase activity"/>
    <property type="evidence" value="ECO:0007669"/>
    <property type="project" value="UniProtKB-KW"/>
</dbReference>
<dbReference type="Gene3D" id="3.10.450.50">
    <property type="match status" value="1"/>
</dbReference>
<sequence>MGELTAASTRAAVQRYLAALNAHDADAVAGCVSADFVNEHTAALGRTVVGRSRYRARLDGFLAEFVDLRYEVEELLADGDRAAVAYRMSFRLASAGRAPVRIRGVFRFRVDPDGLIAHRVDYWDSGEVHRQLADATGPPPVPGSGAGGPA</sequence>
<dbReference type="Proteomes" id="UP000198226">
    <property type="component" value="Chromosome I"/>
</dbReference>
<reference evidence="2" key="1">
    <citation type="submission" date="2016-06" db="EMBL/GenBank/DDBJ databases">
        <authorList>
            <person name="Varghese N."/>
            <person name="Submissions Spin"/>
        </authorList>
    </citation>
    <scope>NUCLEOTIDE SEQUENCE [LARGE SCALE GENOMIC DNA]</scope>
    <source>
        <strain evidence="2">DSM 44983</strain>
    </source>
</reference>
<dbReference type="Pfam" id="PF12680">
    <property type="entry name" value="SnoaL_2"/>
    <property type="match status" value="1"/>
</dbReference>
<accession>A0A125Q0L8</accession>
<dbReference type="InterPro" id="IPR009959">
    <property type="entry name" value="Cyclase_SnoaL-like"/>
</dbReference>
<protein>
    <submittedName>
        <fullName evidence="1">Ketosteroid isomerase-related protein</fullName>
    </submittedName>
</protein>
<dbReference type="SUPFAM" id="SSF54427">
    <property type="entry name" value="NTF2-like"/>
    <property type="match status" value="1"/>
</dbReference>
<gene>
    <name evidence="1" type="ORF">GA0070623_1331</name>
</gene>
<keyword evidence="1" id="KW-0413">Isomerase</keyword>
<dbReference type="PANTHER" id="PTHR38436:SF1">
    <property type="entry name" value="ESTER CYCLASE"/>
    <property type="match status" value="1"/>
</dbReference>
<dbReference type="GO" id="GO:0030638">
    <property type="term" value="P:polyketide metabolic process"/>
    <property type="evidence" value="ECO:0007669"/>
    <property type="project" value="InterPro"/>
</dbReference>
<organism evidence="1 2">
    <name type="scientific">Micromonospora rifamycinica</name>
    <dbReference type="NCBI Taxonomy" id="291594"/>
    <lineage>
        <taxon>Bacteria</taxon>
        <taxon>Bacillati</taxon>
        <taxon>Actinomycetota</taxon>
        <taxon>Actinomycetes</taxon>
        <taxon>Micromonosporales</taxon>
        <taxon>Micromonosporaceae</taxon>
        <taxon>Micromonospora</taxon>
    </lineage>
</organism>
<dbReference type="InterPro" id="IPR037401">
    <property type="entry name" value="SnoaL-like"/>
</dbReference>
<dbReference type="InterPro" id="IPR032710">
    <property type="entry name" value="NTF2-like_dom_sf"/>
</dbReference>
<dbReference type="RefSeq" id="WP_067315532.1">
    <property type="nucleotide sequence ID" value="NZ_LRMV01000289.1"/>
</dbReference>